<feature type="transmembrane region" description="Helical" evidence="2">
    <location>
        <begin position="695"/>
        <end position="718"/>
    </location>
</feature>
<dbReference type="InterPro" id="IPR050834">
    <property type="entry name" value="Glycosyltransf_2"/>
</dbReference>
<feature type="transmembrane region" description="Helical" evidence="2">
    <location>
        <begin position="373"/>
        <end position="401"/>
    </location>
</feature>
<dbReference type="GO" id="GO:0016740">
    <property type="term" value="F:transferase activity"/>
    <property type="evidence" value="ECO:0007669"/>
    <property type="project" value="UniProtKB-KW"/>
</dbReference>
<organism evidence="3 4">
    <name type="scientific">Agromyces kandeliae</name>
    <dbReference type="NCBI Taxonomy" id="2666141"/>
    <lineage>
        <taxon>Bacteria</taxon>
        <taxon>Bacillati</taxon>
        <taxon>Actinomycetota</taxon>
        <taxon>Actinomycetes</taxon>
        <taxon>Micrococcales</taxon>
        <taxon>Microbacteriaceae</taxon>
        <taxon>Agromyces</taxon>
    </lineage>
</organism>
<keyword evidence="2" id="KW-0812">Transmembrane</keyword>
<dbReference type="Proteomes" id="UP000476511">
    <property type="component" value="Unassembled WGS sequence"/>
</dbReference>
<feature type="transmembrane region" description="Helical" evidence="2">
    <location>
        <begin position="725"/>
        <end position="749"/>
    </location>
</feature>
<sequence>MPRGLPPRLSPMFPRVTAVLVVQHGGDRLRATLDALRSQTRRPDDLAVVLMDADDATRRLVEAQRPSHVVSLGAPQPFGAAVGAVERTLGEPDDDRSSLWLLTEDSAPDPTALEALVAALENARTAAIAAPKLVAWDDPRRIVRFGRSVTRGGRSLAIVDGELDQGQHDDLSDILGADPAGMLVRHAVWRRLEGFDPALPVVDDGLDLGMRARLGGHRVIAVSSASMRFADTGVAGPGAEPGGRGARHRARVARSAWLHRRLSDAPVALVPLHWLALLPIALLRSLRHLLVKTPGSIPGEFAAAIEVMVAPRRILRSRRAIADVKTVKWSALAPLRIRPDEVRVRRQQAAEARRQRARGRVDDLQFLQTGGGWVLLATLTLSVVLFAPLLASGGISGGGLLPLSDDLASLWRNAAAGWRDVGGGFVGAADPFAGVLAVLGSAAFWNPSAALLGLWLLAIPASGLGGWFAASRLTERASLRVLGGLAWAVAPPLLDALAAGRPAAVLVHVLLPWLAVLMFAAGTSWAAAAAASLVFAAIVACAPVLAPALLLAWLVALPLSGRAAVRLAGIPLPALALALPLVAQQVGRGAPFSLLADPGLPHGGGEPDVAQIALGQANGTWGRWEDALGGLVAEVVPPPILLAVLLAPLALAAIAVVASRRLRGGLLALALAAAGFATAVGATLVHVAFTGERAVPVWAGAGISVMWLGILAAAILALSTLRRGAAAAATVVVVFGILAVAPTVAALALGRTAVGPAPERTLPAFVEAEAASDPRVGTLRMQPTADGGIRATIERGSGATLDQQSTLASTQRDLTETTESIATLAGNLASRSGYDANAAVEEFGLSFVLVGAADADDTAAIAVEQRARAALDGNPQVIPIGETDFGPIWRFVDADPAAPGARIPDAGPLAGWIVTGQLVVIGAALLLSIPTGGGREPDRRPPSVRRRRRPARVPASDDVTTSEDADVDRSAPDAVSSGVTPPEEHPDAEADESARPDDEDGGDRRADEA</sequence>
<accession>A0A6L5QYP4</accession>
<feature type="transmembrane region" description="Helical" evidence="2">
    <location>
        <begin position="505"/>
        <end position="527"/>
    </location>
</feature>
<evidence type="ECO:0000313" key="4">
    <source>
        <dbReference type="Proteomes" id="UP000476511"/>
    </source>
</evidence>
<feature type="transmembrane region" description="Helical" evidence="2">
    <location>
        <begin position="640"/>
        <end position="659"/>
    </location>
</feature>
<evidence type="ECO:0000256" key="2">
    <source>
        <dbReference type="SAM" id="Phobius"/>
    </source>
</evidence>
<dbReference type="AlphaFoldDB" id="A0A6L5QYP4"/>
<gene>
    <name evidence="3" type="ORF">GJR97_03980</name>
</gene>
<dbReference type="PANTHER" id="PTHR43685:SF3">
    <property type="entry name" value="SLR2126 PROTEIN"/>
    <property type="match status" value="1"/>
</dbReference>
<name>A0A6L5QYP4_9MICO</name>
<feature type="compositionally biased region" description="Basic and acidic residues" evidence="1">
    <location>
        <begin position="982"/>
        <end position="1009"/>
    </location>
</feature>
<feature type="transmembrane region" description="Helical" evidence="2">
    <location>
        <begin position="666"/>
        <end position="689"/>
    </location>
</feature>
<keyword evidence="2" id="KW-0472">Membrane</keyword>
<feature type="transmembrane region" description="Helical" evidence="2">
    <location>
        <begin position="452"/>
        <end position="471"/>
    </location>
</feature>
<feature type="compositionally biased region" description="Basic residues" evidence="1">
    <location>
        <begin position="942"/>
        <end position="951"/>
    </location>
</feature>
<feature type="transmembrane region" description="Helical" evidence="2">
    <location>
        <begin position="421"/>
        <end position="445"/>
    </location>
</feature>
<dbReference type="Pfam" id="PF13641">
    <property type="entry name" value="Glyco_tranf_2_3"/>
    <property type="match status" value="1"/>
</dbReference>
<dbReference type="SUPFAM" id="SSF53448">
    <property type="entry name" value="Nucleotide-diphospho-sugar transferases"/>
    <property type="match status" value="1"/>
</dbReference>
<feature type="region of interest" description="Disordered" evidence="1">
    <location>
        <begin position="930"/>
        <end position="1009"/>
    </location>
</feature>
<evidence type="ECO:0000256" key="1">
    <source>
        <dbReference type="SAM" id="MobiDB-lite"/>
    </source>
</evidence>
<reference evidence="3 4" key="1">
    <citation type="submission" date="2019-11" db="EMBL/GenBank/DDBJ databases">
        <title>Agromyces kandeliae sp. nov., isolated from mangrove soil.</title>
        <authorList>
            <person name="Wang R."/>
        </authorList>
    </citation>
    <scope>NUCLEOTIDE SEQUENCE [LARGE SCALE GENOMIC DNA]</scope>
    <source>
        <strain evidence="3 4">Q22</strain>
    </source>
</reference>
<dbReference type="EMBL" id="WKJD01000006">
    <property type="protein sequence ID" value="MRX42881.1"/>
    <property type="molecule type" value="Genomic_DNA"/>
</dbReference>
<dbReference type="InterPro" id="IPR029044">
    <property type="entry name" value="Nucleotide-diphossugar_trans"/>
</dbReference>
<feature type="transmembrane region" description="Helical" evidence="2">
    <location>
        <begin position="533"/>
        <end position="556"/>
    </location>
</feature>
<keyword evidence="4" id="KW-1185">Reference proteome</keyword>
<feature type="transmembrane region" description="Helical" evidence="2">
    <location>
        <begin position="477"/>
        <end position="498"/>
    </location>
</feature>
<keyword evidence="3" id="KW-0808">Transferase</keyword>
<keyword evidence="2" id="KW-1133">Transmembrane helix</keyword>
<dbReference type="PANTHER" id="PTHR43685">
    <property type="entry name" value="GLYCOSYLTRANSFERASE"/>
    <property type="match status" value="1"/>
</dbReference>
<protein>
    <submittedName>
        <fullName evidence="3">Glycosyltransferase</fullName>
    </submittedName>
</protein>
<evidence type="ECO:0000313" key="3">
    <source>
        <dbReference type="EMBL" id="MRX42881.1"/>
    </source>
</evidence>
<proteinExistence type="predicted"/>
<dbReference type="Gene3D" id="3.90.550.10">
    <property type="entry name" value="Spore Coat Polysaccharide Biosynthesis Protein SpsA, Chain A"/>
    <property type="match status" value="1"/>
</dbReference>
<comment type="caution">
    <text evidence="3">The sequence shown here is derived from an EMBL/GenBank/DDBJ whole genome shotgun (WGS) entry which is preliminary data.</text>
</comment>